<feature type="transmembrane region" description="Helical" evidence="7">
    <location>
        <begin position="66"/>
        <end position="86"/>
    </location>
</feature>
<protein>
    <submittedName>
        <fullName evidence="8">DoxX family protein</fullName>
    </submittedName>
</protein>
<evidence type="ECO:0000256" key="1">
    <source>
        <dbReference type="ARBA" id="ARBA00004651"/>
    </source>
</evidence>
<evidence type="ECO:0000256" key="6">
    <source>
        <dbReference type="ARBA" id="ARBA00023136"/>
    </source>
</evidence>
<accession>A0A372IU49</accession>
<organism evidence="8 9">
    <name type="scientific">Paracidobacterium acidisoli</name>
    <dbReference type="NCBI Taxonomy" id="2303751"/>
    <lineage>
        <taxon>Bacteria</taxon>
        <taxon>Pseudomonadati</taxon>
        <taxon>Acidobacteriota</taxon>
        <taxon>Terriglobia</taxon>
        <taxon>Terriglobales</taxon>
        <taxon>Acidobacteriaceae</taxon>
        <taxon>Paracidobacterium</taxon>
    </lineage>
</organism>
<dbReference type="RefSeq" id="WP_117297757.1">
    <property type="nucleotide sequence ID" value="NZ_QVQT02000001.1"/>
</dbReference>
<comment type="similarity">
    <text evidence="2">Belongs to the DoxX family.</text>
</comment>
<dbReference type="GO" id="GO:0005886">
    <property type="term" value="C:plasma membrane"/>
    <property type="evidence" value="ECO:0007669"/>
    <property type="project" value="UniProtKB-SubCell"/>
</dbReference>
<evidence type="ECO:0000256" key="2">
    <source>
        <dbReference type="ARBA" id="ARBA00006679"/>
    </source>
</evidence>
<keyword evidence="9" id="KW-1185">Reference proteome</keyword>
<keyword evidence="5 7" id="KW-1133">Transmembrane helix</keyword>
<reference evidence="8 9" key="1">
    <citation type="submission" date="2018-08" db="EMBL/GenBank/DDBJ databases">
        <title>Acidipila sp. 4G-K13, an acidobacterium isolated from forest soil.</title>
        <authorList>
            <person name="Gao Z.-H."/>
            <person name="Qiu L.-H."/>
        </authorList>
    </citation>
    <scope>NUCLEOTIDE SEQUENCE [LARGE SCALE GENOMIC DNA]</scope>
    <source>
        <strain evidence="8 9">4G-K13</strain>
    </source>
</reference>
<dbReference type="InterPro" id="IPR032808">
    <property type="entry name" value="DoxX"/>
</dbReference>
<feature type="transmembrane region" description="Helical" evidence="7">
    <location>
        <begin position="93"/>
        <end position="118"/>
    </location>
</feature>
<dbReference type="Pfam" id="PF07681">
    <property type="entry name" value="DoxX"/>
    <property type="match status" value="1"/>
</dbReference>
<comment type="caution">
    <text evidence="8">The sequence shown here is derived from an EMBL/GenBank/DDBJ whole genome shotgun (WGS) entry which is preliminary data.</text>
</comment>
<feature type="transmembrane region" description="Helical" evidence="7">
    <location>
        <begin position="138"/>
        <end position="162"/>
    </location>
</feature>
<dbReference type="Proteomes" id="UP000264702">
    <property type="component" value="Unassembled WGS sequence"/>
</dbReference>
<dbReference type="EMBL" id="QVQT01000001">
    <property type="protein sequence ID" value="RFU18462.1"/>
    <property type="molecule type" value="Genomic_DNA"/>
</dbReference>
<evidence type="ECO:0000256" key="5">
    <source>
        <dbReference type="ARBA" id="ARBA00022989"/>
    </source>
</evidence>
<evidence type="ECO:0000256" key="3">
    <source>
        <dbReference type="ARBA" id="ARBA00022475"/>
    </source>
</evidence>
<gene>
    <name evidence="8" type="ORF">D0Y96_02585</name>
</gene>
<dbReference type="InterPro" id="IPR051907">
    <property type="entry name" value="DoxX-like_oxidoreductase"/>
</dbReference>
<dbReference type="PANTHER" id="PTHR33452:SF1">
    <property type="entry name" value="INNER MEMBRANE PROTEIN YPHA-RELATED"/>
    <property type="match status" value="1"/>
</dbReference>
<evidence type="ECO:0000313" key="9">
    <source>
        <dbReference type="Proteomes" id="UP000264702"/>
    </source>
</evidence>
<proteinExistence type="inferred from homology"/>
<name>A0A372IU49_9BACT</name>
<keyword evidence="4 7" id="KW-0812">Transmembrane</keyword>
<evidence type="ECO:0000313" key="8">
    <source>
        <dbReference type="EMBL" id="RFU18462.1"/>
    </source>
</evidence>
<sequence length="168" mass="18370">MGSSSSSTAASDRSGFAGKISCWYCSFLSATAKLRSPFLLFVRLYWGWQFIQTGIGHLGHLTRVTSFFASLGLPFPHFTAAFVGTIELAGGILLVLGLLTRVTGLVLTVNMVMAYLTADRDALLSFLSDPGKFYEADPFTFLFAALIVLIFGAGFFSLDYWLAHRSRN</sequence>
<dbReference type="AlphaFoldDB" id="A0A372IU49"/>
<evidence type="ECO:0000256" key="4">
    <source>
        <dbReference type="ARBA" id="ARBA00022692"/>
    </source>
</evidence>
<keyword evidence="3" id="KW-1003">Cell membrane</keyword>
<keyword evidence="6 7" id="KW-0472">Membrane</keyword>
<dbReference type="PANTHER" id="PTHR33452">
    <property type="entry name" value="OXIDOREDUCTASE CATD-RELATED"/>
    <property type="match status" value="1"/>
</dbReference>
<evidence type="ECO:0000256" key="7">
    <source>
        <dbReference type="SAM" id="Phobius"/>
    </source>
</evidence>
<dbReference type="OrthoDB" id="8228280at2"/>
<comment type="subcellular location">
    <subcellularLocation>
        <location evidence="1">Cell membrane</location>
        <topology evidence="1">Multi-pass membrane protein</topology>
    </subcellularLocation>
</comment>